<feature type="transmembrane region" description="Helical" evidence="5">
    <location>
        <begin position="87"/>
        <end position="107"/>
    </location>
</feature>
<dbReference type="PANTHER" id="PTHR31465">
    <property type="entry name" value="PROTEIN RTA1-RELATED"/>
    <property type="match status" value="1"/>
</dbReference>
<proteinExistence type="predicted"/>
<evidence type="ECO:0000256" key="2">
    <source>
        <dbReference type="ARBA" id="ARBA00022692"/>
    </source>
</evidence>
<evidence type="ECO:0000256" key="3">
    <source>
        <dbReference type="ARBA" id="ARBA00022989"/>
    </source>
</evidence>
<reference evidence="6" key="1">
    <citation type="journal article" date="2023" name="Mol. Phylogenet. Evol.">
        <title>Genome-scale phylogeny and comparative genomics of the fungal order Sordariales.</title>
        <authorList>
            <person name="Hensen N."/>
            <person name="Bonometti L."/>
            <person name="Westerberg I."/>
            <person name="Brannstrom I.O."/>
            <person name="Guillou S."/>
            <person name="Cros-Aarteil S."/>
            <person name="Calhoun S."/>
            <person name="Haridas S."/>
            <person name="Kuo A."/>
            <person name="Mondo S."/>
            <person name="Pangilinan J."/>
            <person name="Riley R."/>
            <person name="LaButti K."/>
            <person name="Andreopoulos B."/>
            <person name="Lipzen A."/>
            <person name="Chen C."/>
            <person name="Yan M."/>
            <person name="Daum C."/>
            <person name="Ng V."/>
            <person name="Clum A."/>
            <person name="Steindorff A."/>
            <person name="Ohm R.A."/>
            <person name="Martin F."/>
            <person name="Silar P."/>
            <person name="Natvig D.O."/>
            <person name="Lalanne C."/>
            <person name="Gautier V."/>
            <person name="Ament-Velasquez S.L."/>
            <person name="Kruys A."/>
            <person name="Hutchinson M.I."/>
            <person name="Powell A.J."/>
            <person name="Barry K."/>
            <person name="Miller A.N."/>
            <person name="Grigoriev I.V."/>
            <person name="Debuchy R."/>
            <person name="Gladieux P."/>
            <person name="Hiltunen Thoren M."/>
            <person name="Johannesson H."/>
        </authorList>
    </citation>
    <scope>NUCLEOTIDE SEQUENCE</scope>
    <source>
        <strain evidence="6">CBS 508.74</strain>
    </source>
</reference>
<feature type="transmembrane region" description="Helical" evidence="5">
    <location>
        <begin position="128"/>
        <end position="145"/>
    </location>
</feature>
<comment type="subcellular location">
    <subcellularLocation>
        <location evidence="1">Membrane</location>
        <topology evidence="1">Multi-pass membrane protein</topology>
    </subcellularLocation>
</comment>
<evidence type="ECO:0000256" key="1">
    <source>
        <dbReference type="ARBA" id="ARBA00004141"/>
    </source>
</evidence>
<dbReference type="GO" id="GO:0016020">
    <property type="term" value="C:membrane"/>
    <property type="evidence" value="ECO:0007669"/>
    <property type="project" value="UniProtKB-SubCell"/>
</dbReference>
<evidence type="ECO:0000313" key="7">
    <source>
        <dbReference type="Proteomes" id="UP001302812"/>
    </source>
</evidence>
<feature type="transmembrane region" description="Helical" evidence="5">
    <location>
        <begin position="165"/>
        <end position="191"/>
    </location>
</feature>
<protein>
    <submittedName>
        <fullName evidence="6">RTA1-domain-containing protein</fullName>
    </submittedName>
</protein>
<dbReference type="Pfam" id="PF04479">
    <property type="entry name" value="RTA1"/>
    <property type="match status" value="1"/>
</dbReference>
<reference evidence="6" key="2">
    <citation type="submission" date="2023-05" db="EMBL/GenBank/DDBJ databases">
        <authorList>
            <consortium name="Lawrence Berkeley National Laboratory"/>
            <person name="Steindorff A."/>
            <person name="Hensen N."/>
            <person name="Bonometti L."/>
            <person name="Westerberg I."/>
            <person name="Brannstrom I.O."/>
            <person name="Guillou S."/>
            <person name="Cros-Aarteil S."/>
            <person name="Calhoun S."/>
            <person name="Haridas S."/>
            <person name="Kuo A."/>
            <person name="Mondo S."/>
            <person name="Pangilinan J."/>
            <person name="Riley R."/>
            <person name="Labutti K."/>
            <person name="Andreopoulos B."/>
            <person name="Lipzen A."/>
            <person name="Chen C."/>
            <person name="Yanf M."/>
            <person name="Daum C."/>
            <person name="Ng V."/>
            <person name="Clum A."/>
            <person name="Ohm R."/>
            <person name="Martin F."/>
            <person name="Silar P."/>
            <person name="Natvig D."/>
            <person name="Lalanne C."/>
            <person name="Gautier V."/>
            <person name="Ament-Velasquez S.L."/>
            <person name="Kruys A."/>
            <person name="Hutchinson M.I."/>
            <person name="Powell A.J."/>
            <person name="Barry K."/>
            <person name="Miller A.N."/>
            <person name="Grigoriev I.V."/>
            <person name="Debuchy R."/>
            <person name="Gladieux P."/>
            <person name="Thoren M.H."/>
            <person name="Johannesson H."/>
        </authorList>
    </citation>
    <scope>NUCLEOTIDE SEQUENCE</scope>
    <source>
        <strain evidence="6">CBS 508.74</strain>
    </source>
</reference>
<dbReference type="Proteomes" id="UP001302812">
    <property type="component" value="Unassembled WGS sequence"/>
</dbReference>
<keyword evidence="2 5" id="KW-0812">Transmembrane</keyword>
<dbReference type="RefSeq" id="XP_064667946.1">
    <property type="nucleotide sequence ID" value="XM_064818870.1"/>
</dbReference>
<keyword evidence="3 5" id="KW-1133">Transmembrane helix</keyword>
<dbReference type="InterPro" id="IPR007568">
    <property type="entry name" value="RTA1"/>
</dbReference>
<evidence type="ECO:0000256" key="4">
    <source>
        <dbReference type="ARBA" id="ARBA00023136"/>
    </source>
</evidence>
<feature type="transmembrane region" description="Helical" evidence="5">
    <location>
        <begin position="20"/>
        <end position="43"/>
    </location>
</feature>
<dbReference type="AlphaFoldDB" id="A0AAN6QIQ8"/>
<dbReference type="PANTHER" id="PTHR31465:SF1">
    <property type="entry name" value="PROTEIN RTA1-RELATED"/>
    <property type="match status" value="1"/>
</dbReference>
<organism evidence="6 7">
    <name type="scientific">Canariomyces notabilis</name>
    <dbReference type="NCBI Taxonomy" id="2074819"/>
    <lineage>
        <taxon>Eukaryota</taxon>
        <taxon>Fungi</taxon>
        <taxon>Dikarya</taxon>
        <taxon>Ascomycota</taxon>
        <taxon>Pezizomycotina</taxon>
        <taxon>Sordariomycetes</taxon>
        <taxon>Sordariomycetidae</taxon>
        <taxon>Sordariales</taxon>
        <taxon>Chaetomiaceae</taxon>
        <taxon>Canariomyces</taxon>
    </lineage>
</organism>
<accession>A0AAN6QIQ8</accession>
<dbReference type="EMBL" id="MU853351">
    <property type="protein sequence ID" value="KAK4110376.1"/>
    <property type="molecule type" value="Genomic_DNA"/>
</dbReference>
<gene>
    <name evidence="6" type="ORF">N656DRAFT_838568</name>
</gene>
<feature type="transmembrane region" description="Helical" evidence="5">
    <location>
        <begin position="252"/>
        <end position="273"/>
    </location>
</feature>
<feature type="transmembrane region" description="Helical" evidence="5">
    <location>
        <begin position="212"/>
        <end position="237"/>
    </location>
</feature>
<keyword evidence="4 5" id="KW-0472">Membrane</keyword>
<keyword evidence="7" id="KW-1185">Reference proteome</keyword>
<evidence type="ECO:0000313" key="6">
    <source>
        <dbReference type="EMBL" id="KAK4110376.1"/>
    </source>
</evidence>
<dbReference type="GeneID" id="89942996"/>
<comment type="caution">
    <text evidence="6">The sequence shown here is derived from an EMBL/GenBank/DDBJ whole genome shotgun (WGS) entry which is preliminary data.</text>
</comment>
<sequence length="298" mass="33588">MYTTELLPRGELKPYRGNYYLWQYVPSLPAAIIFTIIFLVLSVAHTWKMCKKRMWFCLPFVIGGYFEVIGVAARAAAESKTDVLMPYILQSILTLVAPSLFAASIYMTLGRIMRGLGSAAESLSIIPVRWLTTIFVVGDVFSFLMQGTGGGMMATEGRQKLGENIILGGLIVQIIFFGLFVVAAVIFHVRFSRYQYSSMALGGSRSNSADTFGWNGMLNMLYATSALILVRCIFRIVEYIMGHDGYPLKNEWTFYVFDATLMALTMAVFYWWYPSSIQRSRKFRAESGTESSIGMMER</sequence>
<evidence type="ECO:0000256" key="5">
    <source>
        <dbReference type="SAM" id="Phobius"/>
    </source>
</evidence>
<name>A0AAN6QIQ8_9PEZI</name>
<feature type="transmembrane region" description="Helical" evidence="5">
    <location>
        <begin position="55"/>
        <end position="75"/>
    </location>
</feature>